<feature type="region of interest" description="Disordered" evidence="1">
    <location>
        <begin position="1"/>
        <end position="25"/>
    </location>
</feature>
<dbReference type="OrthoDB" id="1748372at2759"/>
<feature type="region of interest" description="Disordered" evidence="1">
    <location>
        <begin position="79"/>
        <end position="100"/>
    </location>
</feature>
<sequence length="100" mass="11169">MKREHQETIGGAGSSNGNKAESFSSSMATGKGKLWVEDDQDAGGMDELLAVLGYKIKSNLRSCRLFALGFLFLKKKEREAPEEMREQEVAGSGRDKERWR</sequence>
<comment type="caution">
    <text evidence="2">The sequence shown here is derived from an EMBL/GenBank/DDBJ whole genome shotgun (WGS) entry which is preliminary data.</text>
</comment>
<proteinExistence type="predicted"/>
<dbReference type="AlphaFoldDB" id="A0A835JW41"/>
<gene>
    <name evidence="2" type="ORF">SADUNF_Sadunf09G0077000</name>
</gene>
<keyword evidence="3" id="KW-1185">Reference proteome</keyword>
<name>A0A835JW41_9ROSI</name>
<reference evidence="2 3" key="1">
    <citation type="submission" date="2020-10" db="EMBL/GenBank/DDBJ databases">
        <title>Plant Genome Project.</title>
        <authorList>
            <person name="Zhang R.-G."/>
        </authorList>
    </citation>
    <scope>NUCLEOTIDE SEQUENCE [LARGE SCALE GENOMIC DNA]</scope>
    <source>
        <strain evidence="2">FAFU-HL-1</strain>
        <tissue evidence="2">Leaf</tissue>
    </source>
</reference>
<dbReference type="Proteomes" id="UP000657918">
    <property type="component" value="Unassembled WGS sequence"/>
</dbReference>
<organism evidence="2 3">
    <name type="scientific">Salix dunnii</name>
    <dbReference type="NCBI Taxonomy" id="1413687"/>
    <lineage>
        <taxon>Eukaryota</taxon>
        <taxon>Viridiplantae</taxon>
        <taxon>Streptophyta</taxon>
        <taxon>Embryophyta</taxon>
        <taxon>Tracheophyta</taxon>
        <taxon>Spermatophyta</taxon>
        <taxon>Magnoliopsida</taxon>
        <taxon>eudicotyledons</taxon>
        <taxon>Gunneridae</taxon>
        <taxon>Pentapetalae</taxon>
        <taxon>rosids</taxon>
        <taxon>fabids</taxon>
        <taxon>Malpighiales</taxon>
        <taxon>Salicaceae</taxon>
        <taxon>Saliceae</taxon>
        <taxon>Salix</taxon>
    </lineage>
</organism>
<evidence type="ECO:0000313" key="2">
    <source>
        <dbReference type="EMBL" id="KAF9675856.1"/>
    </source>
</evidence>
<evidence type="ECO:0000313" key="3">
    <source>
        <dbReference type="Proteomes" id="UP000657918"/>
    </source>
</evidence>
<feature type="compositionally biased region" description="Polar residues" evidence="1">
    <location>
        <begin position="15"/>
        <end position="25"/>
    </location>
</feature>
<accession>A0A835JW41</accession>
<protein>
    <submittedName>
        <fullName evidence="2">Uncharacterized protein</fullName>
    </submittedName>
</protein>
<dbReference type="EMBL" id="JADGMS010000009">
    <property type="protein sequence ID" value="KAF9675856.1"/>
    <property type="molecule type" value="Genomic_DNA"/>
</dbReference>
<evidence type="ECO:0000256" key="1">
    <source>
        <dbReference type="SAM" id="MobiDB-lite"/>
    </source>
</evidence>